<dbReference type="EMBL" id="JXXZ01000007">
    <property type="protein sequence ID" value="KJY99989.1"/>
    <property type="molecule type" value="Genomic_DNA"/>
</dbReference>
<gene>
    <name evidence="1" type="ORF">TW72_10035</name>
</gene>
<dbReference type="Proteomes" id="UP000033664">
    <property type="component" value="Unassembled WGS sequence"/>
</dbReference>
<protein>
    <recommendedName>
        <fullName evidence="3">DUF2835 domain-containing protein</fullName>
    </recommendedName>
</protein>
<sequence length="73" mass="8606">MKEFYFTLSMSYSQCLAYYKGRISAVQVIDDAGRKIRFPANKLLPYMSQIGIRGRFRLLLDANNKFIRLDRVH</sequence>
<dbReference type="Pfam" id="PF11197">
    <property type="entry name" value="DUF2835"/>
    <property type="match status" value="1"/>
</dbReference>
<dbReference type="PATRIC" id="fig|151081.8.peg.983"/>
<accession>A0A0F4PY09</accession>
<reference evidence="1 2" key="1">
    <citation type="journal article" date="2015" name="BMC Genomics">
        <title>Genome mining reveals unlocked bioactive potential of marine Gram-negative bacteria.</title>
        <authorList>
            <person name="Machado H."/>
            <person name="Sonnenschein E.C."/>
            <person name="Melchiorsen J."/>
            <person name="Gram L."/>
        </authorList>
    </citation>
    <scope>NUCLEOTIDE SEQUENCE [LARGE SCALE GENOMIC DNA]</scope>
    <source>
        <strain evidence="1 2">S3137</strain>
    </source>
</reference>
<evidence type="ECO:0000313" key="1">
    <source>
        <dbReference type="EMBL" id="KJY99989.1"/>
    </source>
</evidence>
<evidence type="ECO:0000313" key="2">
    <source>
        <dbReference type="Proteomes" id="UP000033664"/>
    </source>
</evidence>
<keyword evidence="2" id="KW-1185">Reference proteome</keyword>
<organism evidence="1 2">
    <name type="scientific">Pseudoalteromonas ruthenica</name>
    <dbReference type="NCBI Taxonomy" id="151081"/>
    <lineage>
        <taxon>Bacteria</taxon>
        <taxon>Pseudomonadati</taxon>
        <taxon>Pseudomonadota</taxon>
        <taxon>Gammaproteobacteria</taxon>
        <taxon>Alteromonadales</taxon>
        <taxon>Pseudoalteromonadaceae</taxon>
        <taxon>Pseudoalteromonas</taxon>
    </lineage>
</organism>
<name>A0A0F4PY09_9GAMM</name>
<dbReference type="AlphaFoldDB" id="A0A0F4PY09"/>
<evidence type="ECO:0008006" key="3">
    <source>
        <dbReference type="Google" id="ProtNLM"/>
    </source>
</evidence>
<dbReference type="eggNOG" id="ENOG50305X4">
    <property type="taxonomic scope" value="Bacteria"/>
</dbReference>
<dbReference type="InterPro" id="IPR021363">
    <property type="entry name" value="DUF2835"/>
</dbReference>
<comment type="caution">
    <text evidence="1">The sequence shown here is derived from an EMBL/GenBank/DDBJ whole genome shotgun (WGS) entry which is preliminary data.</text>
</comment>
<dbReference type="OrthoDB" id="5600793at2"/>
<proteinExistence type="predicted"/>